<feature type="transmembrane region" description="Helical" evidence="1">
    <location>
        <begin position="53"/>
        <end position="73"/>
    </location>
</feature>
<name>A0ABQ8CQ98_BRANA</name>
<organism evidence="2 3">
    <name type="scientific">Brassica napus</name>
    <name type="common">Rape</name>
    <dbReference type="NCBI Taxonomy" id="3708"/>
    <lineage>
        <taxon>Eukaryota</taxon>
        <taxon>Viridiplantae</taxon>
        <taxon>Streptophyta</taxon>
        <taxon>Embryophyta</taxon>
        <taxon>Tracheophyta</taxon>
        <taxon>Spermatophyta</taxon>
        <taxon>Magnoliopsida</taxon>
        <taxon>eudicotyledons</taxon>
        <taxon>Gunneridae</taxon>
        <taxon>Pentapetalae</taxon>
        <taxon>rosids</taxon>
        <taxon>malvids</taxon>
        <taxon>Brassicales</taxon>
        <taxon>Brassicaceae</taxon>
        <taxon>Brassiceae</taxon>
        <taxon>Brassica</taxon>
    </lineage>
</organism>
<evidence type="ECO:0000256" key="1">
    <source>
        <dbReference type="SAM" id="Phobius"/>
    </source>
</evidence>
<sequence length="158" mass="17662">GFEEAMITRSNLAEQLREYQIRSKHDWASGPCGLCHLGAGDLTTPVSLFLKRLQLAFILVCVGLLLLFCMKILKQARLARNKKRRMLLPLSIKMGGGGGGITYKGVTVQTPKTWHTVAGKGLCGVMWFWILYRAKQDGPVVMGWRHPWDGHGDHGDHH</sequence>
<dbReference type="Proteomes" id="UP000824890">
    <property type="component" value="Unassembled WGS sequence"/>
</dbReference>
<dbReference type="InterPro" id="IPR044980">
    <property type="entry name" value="NDUFB2_plant/fungi"/>
</dbReference>
<keyword evidence="1" id="KW-1133">Transmembrane helix</keyword>
<keyword evidence="1" id="KW-0472">Membrane</keyword>
<feature type="non-terminal residue" evidence="2">
    <location>
        <position position="1"/>
    </location>
</feature>
<accession>A0ABQ8CQ98</accession>
<dbReference type="PANTHER" id="PTHR36987">
    <property type="entry name" value="NADH DEHYDROGENASE [UBIQUINONE] 1 BETA SUBCOMPLEX SUBUNIT 2-LIKE"/>
    <property type="match status" value="1"/>
</dbReference>
<keyword evidence="1" id="KW-0812">Transmembrane</keyword>
<evidence type="ECO:0000313" key="2">
    <source>
        <dbReference type="EMBL" id="KAH0919247.1"/>
    </source>
</evidence>
<comment type="caution">
    <text evidence="2">The sequence shown here is derived from an EMBL/GenBank/DDBJ whole genome shotgun (WGS) entry which is preliminary data.</text>
</comment>
<keyword evidence="3" id="KW-1185">Reference proteome</keyword>
<proteinExistence type="predicted"/>
<dbReference type="PANTHER" id="PTHR36987:SF1">
    <property type="entry name" value="NADH DEHYDROGENASE [UBIQUINONE] 1 BETA SUBCOMPLEX SUBUNIT 2"/>
    <property type="match status" value="1"/>
</dbReference>
<reference evidence="2 3" key="1">
    <citation type="submission" date="2021-05" db="EMBL/GenBank/DDBJ databases">
        <title>Genome Assembly of Synthetic Allotetraploid Brassica napus Reveals Homoeologous Exchanges between Subgenomes.</title>
        <authorList>
            <person name="Davis J.T."/>
        </authorList>
    </citation>
    <scope>NUCLEOTIDE SEQUENCE [LARGE SCALE GENOMIC DNA]</scope>
    <source>
        <strain evidence="3">cv. Da-Ae</strain>
        <tissue evidence="2">Seedling</tissue>
    </source>
</reference>
<gene>
    <name evidence="2" type="ORF">HID58_026907</name>
</gene>
<dbReference type="EMBL" id="JAGKQM010000007">
    <property type="protein sequence ID" value="KAH0919247.1"/>
    <property type="molecule type" value="Genomic_DNA"/>
</dbReference>
<evidence type="ECO:0000313" key="3">
    <source>
        <dbReference type="Proteomes" id="UP000824890"/>
    </source>
</evidence>
<protein>
    <submittedName>
        <fullName evidence="2">Uncharacterized protein</fullName>
    </submittedName>
</protein>